<evidence type="ECO:0000313" key="2">
    <source>
        <dbReference type="Proteomes" id="UP000805649"/>
    </source>
</evidence>
<organism evidence="1 2">
    <name type="scientific">Colletotrichum truncatum</name>
    <name type="common">Anthracnose fungus</name>
    <name type="synonym">Colletotrichum capsici</name>
    <dbReference type="NCBI Taxonomy" id="5467"/>
    <lineage>
        <taxon>Eukaryota</taxon>
        <taxon>Fungi</taxon>
        <taxon>Dikarya</taxon>
        <taxon>Ascomycota</taxon>
        <taxon>Pezizomycotina</taxon>
        <taxon>Sordariomycetes</taxon>
        <taxon>Hypocreomycetidae</taxon>
        <taxon>Glomerellales</taxon>
        <taxon>Glomerellaceae</taxon>
        <taxon>Colletotrichum</taxon>
        <taxon>Colletotrichum truncatum species complex</taxon>
    </lineage>
</organism>
<reference evidence="1 2" key="1">
    <citation type="journal article" date="2020" name="Phytopathology">
        <title>Genome Sequence Resources of Colletotrichum truncatum, C. plurivorum, C. musicola, and C. sojae: Four Species Pathogenic to Soybean (Glycine max).</title>
        <authorList>
            <person name="Rogerio F."/>
            <person name="Boufleur T.R."/>
            <person name="Ciampi-Guillardi M."/>
            <person name="Sukno S.A."/>
            <person name="Thon M.R."/>
            <person name="Massola Junior N.S."/>
            <person name="Baroncelli R."/>
        </authorList>
    </citation>
    <scope>NUCLEOTIDE SEQUENCE [LARGE SCALE GENOMIC DNA]</scope>
    <source>
        <strain evidence="1 2">CMES1059</strain>
    </source>
</reference>
<proteinExistence type="predicted"/>
<sequence length="889" mass="99485">MSSPPLPVGSAKGSSNESDIREYEFQIALDQLVGGSTEALKVYLARQEGLDPATVTLRSGPWQASEGSELTFIGKMDNVGPPGEVKDSGFETSKPAPHVALEDTGVPYKYTPLDPDCRQFRLLKLGSPDENGITSQFRLETYSIDDSPSYFCLSYVWGDPARFLSINCDGEMISVTQNLFHALQTCFTRHPDSWLWADGICINQEDVAERSSQVLLMGTIYQHASMVLAHPGHYSYKQVNNRESLDNRLEELGRQDMMSFGVDETDNQGALTQAQNPHGVPEFTGISVSNAYSSENAQGAISIMTLLRRIWSGRDHEKTDKEWENVGLPTLDTQEGEEIWGNLLEFWSQDWYFRTWVLQEVVLAAKVVVLYGSTAISLEAITEFWSLARQRSLPRVLRIGPCADIFNKVLHLSPVSSYKTLRDRRYPDDQEDDGTDTRQAAPSTPSTPSLFELLCLARNNLATDPRDKVYSLLGLTNDGIAQSIIPDYSPENTVADVFTGVANKLVSDNVLDILHYAGIDQDVLGLPSWVPDWTRQSRSTLPTHLYQCMSKTTPKFTIIETDNKPKLKIRGAIISRVNQVGAAWKYYSHNRTDLPFGGFKNAPEVEIPPFNDEDSRNFILSMASQMEEGLAENYSKEGFNDALVRTLAVDCSKTGERIGPRVVLKSAEAPNTVQLLESTETEQPPSTVSHEFFDGVDAFRRFYARGPDSEDDLVAPGIRVHQTAIFMWLLDFDEEVEADLQKRMVAYTVPVQEAQRGRRFATLGTRVKRDTNEKSGKKKLLDTKELETHFMGTLPWNAEVEDYVVVLEGFKTPFVLRKCNQDTGNGEVEGFQLIGDCYVHGIMDGELLQLADQVDEQLASEYFGSNNEGQRYAVRAPQGFVPFTDLTLY</sequence>
<evidence type="ECO:0000313" key="1">
    <source>
        <dbReference type="EMBL" id="KAL0936375.1"/>
    </source>
</evidence>
<accession>A0ACC3YWR1</accession>
<gene>
    <name evidence="1" type="ORF">CTRU02_208590</name>
</gene>
<keyword evidence="2" id="KW-1185">Reference proteome</keyword>
<protein>
    <submittedName>
        <fullName evidence="1">Ankyrin and het domain-containing protein</fullName>
    </submittedName>
</protein>
<dbReference type="Proteomes" id="UP000805649">
    <property type="component" value="Unassembled WGS sequence"/>
</dbReference>
<dbReference type="EMBL" id="VUJX02000005">
    <property type="protein sequence ID" value="KAL0936375.1"/>
    <property type="molecule type" value="Genomic_DNA"/>
</dbReference>
<comment type="caution">
    <text evidence="1">The sequence shown here is derived from an EMBL/GenBank/DDBJ whole genome shotgun (WGS) entry which is preliminary data.</text>
</comment>
<name>A0ACC3YWR1_COLTU</name>